<keyword evidence="2 4" id="KW-0863">Zinc-finger</keyword>
<reference evidence="7" key="1">
    <citation type="submission" date="2021-02" db="EMBL/GenBank/DDBJ databases">
        <authorList>
            <person name="Nowell W R."/>
        </authorList>
    </citation>
    <scope>NUCLEOTIDE SEQUENCE</scope>
</reference>
<dbReference type="PROSITE" id="PS50234">
    <property type="entry name" value="VWFA"/>
    <property type="match status" value="1"/>
</dbReference>
<dbReference type="Pfam" id="PF13519">
    <property type="entry name" value="VWA_2"/>
    <property type="match status" value="1"/>
</dbReference>
<dbReference type="Gene3D" id="3.40.50.410">
    <property type="entry name" value="von Willebrand factor, type A domain"/>
    <property type="match status" value="1"/>
</dbReference>
<evidence type="ECO:0000256" key="4">
    <source>
        <dbReference type="PROSITE-ProRule" id="PRU00175"/>
    </source>
</evidence>
<dbReference type="InterPro" id="IPR002035">
    <property type="entry name" value="VWF_A"/>
</dbReference>
<evidence type="ECO:0000313" key="7">
    <source>
        <dbReference type="EMBL" id="CAF0786737.1"/>
    </source>
</evidence>
<dbReference type="GO" id="GO:0006301">
    <property type="term" value="P:DNA damage tolerance"/>
    <property type="evidence" value="ECO:0007669"/>
    <property type="project" value="InterPro"/>
</dbReference>
<dbReference type="Proteomes" id="UP000663823">
    <property type="component" value="Unassembled WGS sequence"/>
</dbReference>
<name>A0A813RN73_9BILA</name>
<dbReference type="Proteomes" id="UP000663882">
    <property type="component" value="Unassembled WGS sequence"/>
</dbReference>
<evidence type="ECO:0000313" key="8">
    <source>
        <dbReference type="EMBL" id="CAF3689338.1"/>
    </source>
</evidence>
<feature type="domain" description="RING-type" evidence="5">
    <location>
        <begin position="12"/>
        <end position="45"/>
    </location>
</feature>
<evidence type="ECO:0000256" key="1">
    <source>
        <dbReference type="ARBA" id="ARBA00022723"/>
    </source>
</evidence>
<dbReference type="PANTHER" id="PTHR14134">
    <property type="entry name" value="E3 UBIQUITIN-PROTEIN LIGASE RAD18"/>
    <property type="match status" value="1"/>
</dbReference>
<dbReference type="PANTHER" id="PTHR14134:SF2">
    <property type="entry name" value="E3 UBIQUITIN-PROTEIN LIGASE RAD18"/>
    <property type="match status" value="1"/>
</dbReference>
<dbReference type="SUPFAM" id="SSF53300">
    <property type="entry name" value="vWA-like"/>
    <property type="match status" value="1"/>
</dbReference>
<evidence type="ECO:0000256" key="3">
    <source>
        <dbReference type="ARBA" id="ARBA00022833"/>
    </source>
</evidence>
<sequence length="270" mass="31606">MASNTTLNDLKCYICGEIYTNPVVISQCGHSFDRQCIIRYNYCPIRDCNIPLSEYSLLENDNIKELIHDYKQSIGNIYEIFLLDTSTSMWYSDSFTGLFGTGRFYLAIQFLNEIFQRRWNSTTYQISLITFDKHPEEHFSFQTIRQHHSEILEKLTPTGSPTCLFDAIKFSLEKFEKLNQILNRSTTRSIYILTDGGDNFSSTGNEKHYIKFIKEYSKKLNILGNIILVGDKNIFHTKTLCENIDYQFHHFNSDNILEFVRSFLLSSNLY</sequence>
<dbReference type="Pfam" id="PF13445">
    <property type="entry name" value="zf-RING_UBOX"/>
    <property type="match status" value="1"/>
</dbReference>
<evidence type="ECO:0008006" key="10">
    <source>
        <dbReference type="Google" id="ProtNLM"/>
    </source>
</evidence>
<dbReference type="InterPro" id="IPR036465">
    <property type="entry name" value="vWFA_dom_sf"/>
</dbReference>
<evidence type="ECO:0000313" key="9">
    <source>
        <dbReference type="Proteomes" id="UP000663882"/>
    </source>
</evidence>
<dbReference type="SUPFAM" id="SSF57850">
    <property type="entry name" value="RING/U-box"/>
    <property type="match status" value="1"/>
</dbReference>
<dbReference type="GO" id="GO:0003697">
    <property type="term" value="F:single-stranded DNA binding"/>
    <property type="evidence" value="ECO:0007669"/>
    <property type="project" value="InterPro"/>
</dbReference>
<dbReference type="SMART" id="SM00327">
    <property type="entry name" value="VWA"/>
    <property type="match status" value="1"/>
</dbReference>
<dbReference type="AlphaFoldDB" id="A0A813RN73"/>
<organism evidence="7 9">
    <name type="scientific">Rotaria sordida</name>
    <dbReference type="NCBI Taxonomy" id="392033"/>
    <lineage>
        <taxon>Eukaryota</taxon>
        <taxon>Metazoa</taxon>
        <taxon>Spiralia</taxon>
        <taxon>Gnathifera</taxon>
        <taxon>Rotifera</taxon>
        <taxon>Eurotatoria</taxon>
        <taxon>Bdelloidea</taxon>
        <taxon>Philodinida</taxon>
        <taxon>Philodinidae</taxon>
        <taxon>Rotaria</taxon>
    </lineage>
</organism>
<evidence type="ECO:0000256" key="2">
    <source>
        <dbReference type="ARBA" id="ARBA00022771"/>
    </source>
</evidence>
<dbReference type="CDD" id="cd00198">
    <property type="entry name" value="vWFA"/>
    <property type="match status" value="1"/>
</dbReference>
<dbReference type="EMBL" id="CAJOAX010001139">
    <property type="protein sequence ID" value="CAF3689338.1"/>
    <property type="molecule type" value="Genomic_DNA"/>
</dbReference>
<dbReference type="EMBL" id="CAJNOO010000074">
    <property type="protein sequence ID" value="CAF0786737.1"/>
    <property type="molecule type" value="Genomic_DNA"/>
</dbReference>
<evidence type="ECO:0000259" key="5">
    <source>
        <dbReference type="PROSITE" id="PS50089"/>
    </source>
</evidence>
<dbReference type="GO" id="GO:0061630">
    <property type="term" value="F:ubiquitin protein ligase activity"/>
    <property type="evidence" value="ECO:0007669"/>
    <property type="project" value="InterPro"/>
</dbReference>
<proteinExistence type="predicted"/>
<dbReference type="InterPro" id="IPR027370">
    <property type="entry name" value="Znf-RING_euk"/>
</dbReference>
<gene>
    <name evidence="8" type="ORF">OTI717_LOCUS11772</name>
    <name evidence="7" type="ORF">RFH988_LOCUS3203</name>
</gene>
<keyword evidence="3" id="KW-0862">Zinc</keyword>
<dbReference type="InterPro" id="IPR001841">
    <property type="entry name" value="Znf_RING"/>
</dbReference>
<dbReference type="OrthoDB" id="654191at2759"/>
<accession>A0A813RN73</accession>
<dbReference type="PROSITE" id="PS50089">
    <property type="entry name" value="ZF_RING_2"/>
    <property type="match status" value="1"/>
</dbReference>
<dbReference type="GO" id="GO:0006513">
    <property type="term" value="P:protein monoubiquitination"/>
    <property type="evidence" value="ECO:0007669"/>
    <property type="project" value="InterPro"/>
</dbReference>
<comment type="caution">
    <text evidence="7">The sequence shown here is derived from an EMBL/GenBank/DDBJ whole genome shotgun (WGS) entry which is preliminary data.</text>
</comment>
<keyword evidence="1" id="KW-0479">Metal-binding</keyword>
<dbReference type="InterPro" id="IPR013083">
    <property type="entry name" value="Znf_RING/FYVE/PHD"/>
</dbReference>
<dbReference type="GO" id="GO:0005634">
    <property type="term" value="C:nucleus"/>
    <property type="evidence" value="ECO:0007669"/>
    <property type="project" value="TreeGrafter"/>
</dbReference>
<dbReference type="InterPro" id="IPR039577">
    <property type="entry name" value="Rad18"/>
</dbReference>
<dbReference type="Gene3D" id="3.30.40.10">
    <property type="entry name" value="Zinc/RING finger domain, C3HC4 (zinc finger)"/>
    <property type="match status" value="1"/>
</dbReference>
<protein>
    <recommendedName>
        <fullName evidence="10">VWFA domain-containing protein</fullName>
    </recommendedName>
</protein>
<feature type="domain" description="VWFA" evidence="6">
    <location>
        <begin position="78"/>
        <end position="269"/>
    </location>
</feature>
<dbReference type="SMART" id="SM00184">
    <property type="entry name" value="RING"/>
    <property type="match status" value="1"/>
</dbReference>
<dbReference type="GO" id="GO:0097505">
    <property type="term" value="C:Rad6-Rad18 complex"/>
    <property type="evidence" value="ECO:0007669"/>
    <property type="project" value="TreeGrafter"/>
</dbReference>
<evidence type="ECO:0000259" key="6">
    <source>
        <dbReference type="PROSITE" id="PS50234"/>
    </source>
</evidence>
<dbReference type="GO" id="GO:0008270">
    <property type="term" value="F:zinc ion binding"/>
    <property type="evidence" value="ECO:0007669"/>
    <property type="project" value="UniProtKB-KW"/>
</dbReference>